<reference evidence="1 2" key="1">
    <citation type="submission" date="2013-12" db="EMBL/GenBank/DDBJ databases">
        <authorList>
            <person name="Stott M."/>
        </authorList>
    </citation>
    <scope>NUCLEOTIDE SEQUENCE [LARGE SCALE GENOMIC DNA]</scope>
    <source>
        <strain evidence="1 2">K22</strain>
    </source>
</reference>
<accession>A0A0B6X340</accession>
<dbReference type="AlphaFoldDB" id="A0A0B6X340"/>
<name>A0A0B6X340_9BACT</name>
<proteinExistence type="predicted"/>
<protein>
    <submittedName>
        <fullName evidence="1">Uncharacterized protein</fullName>
    </submittedName>
</protein>
<reference evidence="1 2" key="2">
    <citation type="submission" date="2015-01" db="EMBL/GenBank/DDBJ databases">
        <title>Complete genome sequence of Pyrinomonas methylaliphatogenes type strain K22T.</title>
        <authorList>
            <person name="Lee K.C.Y."/>
            <person name="Power J.F."/>
            <person name="Dunfield P.F."/>
            <person name="Morgan X.C."/>
            <person name="Huttenhower C."/>
            <person name="Stott M.B."/>
        </authorList>
    </citation>
    <scope>NUCLEOTIDE SEQUENCE [LARGE SCALE GENOMIC DNA]</scope>
    <source>
        <strain evidence="1 2">K22</strain>
    </source>
</reference>
<keyword evidence="2" id="KW-1185">Reference proteome</keyword>
<sequence length="72" mass="8447">MHKLYTPIISVIPTVIFKRCLCVHAKTLVGTQFATAYRTKRENDYTYKQTTKRRNAHAGDHQRRNLKWTIVG</sequence>
<gene>
    <name evidence="1" type="ORF">PYK22_02748</name>
</gene>
<dbReference type="Proteomes" id="UP000031518">
    <property type="component" value="Unassembled WGS sequence"/>
</dbReference>
<dbReference type="STRING" id="454194.PYK22_02748"/>
<dbReference type="EMBL" id="CBXV010000008">
    <property type="protein sequence ID" value="CDM66715.1"/>
    <property type="molecule type" value="Genomic_DNA"/>
</dbReference>
<evidence type="ECO:0000313" key="1">
    <source>
        <dbReference type="EMBL" id="CDM66715.1"/>
    </source>
</evidence>
<evidence type="ECO:0000313" key="2">
    <source>
        <dbReference type="Proteomes" id="UP000031518"/>
    </source>
</evidence>
<organism evidence="1 2">
    <name type="scientific">Pyrinomonas methylaliphatogenes</name>
    <dbReference type="NCBI Taxonomy" id="454194"/>
    <lineage>
        <taxon>Bacteria</taxon>
        <taxon>Pseudomonadati</taxon>
        <taxon>Acidobacteriota</taxon>
        <taxon>Blastocatellia</taxon>
        <taxon>Blastocatellales</taxon>
        <taxon>Pyrinomonadaceae</taxon>
        <taxon>Pyrinomonas</taxon>
    </lineage>
</organism>